<keyword evidence="5" id="KW-0676">Redox-active center</keyword>
<comment type="similarity">
    <text evidence="2">Belongs to the thioredoxin family. DsbE subfamily.</text>
</comment>
<dbReference type="GO" id="GO:0015036">
    <property type="term" value="F:disulfide oxidoreductase activity"/>
    <property type="evidence" value="ECO:0007669"/>
    <property type="project" value="InterPro"/>
</dbReference>
<evidence type="ECO:0000256" key="5">
    <source>
        <dbReference type="ARBA" id="ARBA00023284"/>
    </source>
</evidence>
<dbReference type="InterPro" id="IPR004799">
    <property type="entry name" value="Periplasmic_diS_OxRdtase_DsbE"/>
</dbReference>
<gene>
    <name evidence="7" type="primary">dsbE_2</name>
    <name evidence="7" type="ORF">NCTC10717_01918</name>
</gene>
<keyword evidence="3" id="KW-0201">Cytochrome c-type biogenesis</keyword>
<dbReference type="GO" id="GO:0017004">
    <property type="term" value="P:cytochrome complex assembly"/>
    <property type="evidence" value="ECO:0007669"/>
    <property type="project" value="UniProtKB-KW"/>
</dbReference>
<keyword evidence="8" id="KW-1185">Reference proteome</keyword>
<dbReference type="PROSITE" id="PS51352">
    <property type="entry name" value="THIOREDOXIN_2"/>
    <property type="match status" value="1"/>
</dbReference>
<dbReference type="NCBIfam" id="TIGR00385">
    <property type="entry name" value="dsbE"/>
    <property type="match status" value="1"/>
</dbReference>
<dbReference type="Gene3D" id="3.40.30.10">
    <property type="entry name" value="Glutaredoxin"/>
    <property type="match status" value="1"/>
</dbReference>
<dbReference type="InterPro" id="IPR050553">
    <property type="entry name" value="Thioredoxin_ResA/DsbE_sf"/>
</dbReference>
<dbReference type="InterPro" id="IPR013740">
    <property type="entry name" value="Redoxin"/>
</dbReference>
<dbReference type="PANTHER" id="PTHR42852:SF6">
    <property type="entry name" value="THIOL:DISULFIDE INTERCHANGE PROTEIN DSBE"/>
    <property type="match status" value="1"/>
</dbReference>
<protein>
    <submittedName>
        <fullName evidence="7">Cytochrome c biogenesis protein CcmG</fullName>
    </submittedName>
</protein>
<keyword evidence="4" id="KW-1015">Disulfide bond</keyword>
<evidence type="ECO:0000259" key="6">
    <source>
        <dbReference type="PROSITE" id="PS51352"/>
    </source>
</evidence>
<evidence type="ECO:0000256" key="3">
    <source>
        <dbReference type="ARBA" id="ARBA00022748"/>
    </source>
</evidence>
<evidence type="ECO:0000256" key="1">
    <source>
        <dbReference type="ARBA" id="ARBA00004383"/>
    </source>
</evidence>
<organism evidence="7 8">
    <name type="scientific">Suttonella indologenes</name>
    <dbReference type="NCBI Taxonomy" id="13276"/>
    <lineage>
        <taxon>Bacteria</taxon>
        <taxon>Pseudomonadati</taxon>
        <taxon>Pseudomonadota</taxon>
        <taxon>Gammaproteobacteria</taxon>
        <taxon>Cardiobacteriales</taxon>
        <taxon>Cardiobacteriaceae</taxon>
        <taxon>Suttonella</taxon>
    </lineage>
</organism>
<evidence type="ECO:0000313" key="7">
    <source>
        <dbReference type="EMBL" id="SUO98177.1"/>
    </source>
</evidence>
<dbReference type="GO" id="GO:0030288">
    <property type="term" value="C:outer membrane-bounded periplasmic space"/>
    <property type="evidence" value="ECO:0007669"/>
    <property type="project" value="InterPro"/>
</dbReference>
<reference evidence="7 8" key="1">
    <citation type="submission" date="2018-06" db="EMBL/GenBank/DDBJ databases">
        <authorList>
            <consortium name="Pathogen Informatics"/>
            <person name="Doyle S."/>
        </authorList>
    </citation>
    <scope>NUCLEOTIDE SEQUENCE [LARGE SCALE GENOMIC DNA]</scope>
    <source>
        <strain evidence="7 8">NCTC10717</strain>
    </source>
</reference>
<dbReference type="InterPro" id="IPR036249">
    <property type="entry name" value="Thioredoxin-like_sf"/>
</dbReference>
<dbReference type="EMBL" id="UHIA01000004">
    <property type="protein sequence ID" value="SUO98177.1"/>
    <property type="molecule type" value="Genomic_DNA"/>
</dbReference>
<name>A0A380N2Z7_9GAMM</name>
<dbReference type="InterPro" id="IPR017937">
    <property type="entry name" value="Thioredoxin_CS"/>
</dbReference>
<accession>A0A380N2Z7</accession>
<feature type="domain" description="Thioredoxin" evidence="6">
    <location>
        <begin position="42"/>
        <end position="182"/>
    </location>
</feature>
<dbReference type="GO" id="GO:0005886">
    <property type="term" value="C:plasma membrane"/>
    <property type="evidence" value="ECO:0007669"/>
    <property type="project" value="UniProtKB-SubCell"/>
</dbReference>
<dbReference type="SUPFAM" id="SSF52833">
    <property type="entry name" value="Thioredoxin-like"/>
    <property type="match status" value="1"/>
</dbReference>
<sequence length="182" mass="20169">MKNKQILLAVILLGAFAGLLFFFVKGLGKDPRSLENTAVGKNINSTQQIKLELPDLFSGEMRSLADMPLPPYLLNVWGSWCPACYTEHPYLLQLSKTIPIVGLNWPANNPNEQADAQRFLQELGNPYQQTLTDISGTTIIDLGVYGAPETFLIGADGSILHRYAGPLNADIWQQQFLPLLKK</sequence>
<dbReference type="PROSITE" id="PS00194">
    <property type="entry name" value="THIOREDOXIN_1"/>
    <property type="match status" value="1"/>
</dbReference>
<dbReference type="PANTHER" id="PTHR42852">
    <property type="entry name" value="THIOL:DISULFIDE INTERCHANGE PROTEIN DSBE"/>
    <property type="match status" value="1"/>
</dbReference>
<comment type="subcellular location">
    <subcellularLocation>
        <location evidence="1">Cell inner membrane</location>
        <topology evidence="1">Single-pass membrane protein</topology>
        <orientation evidence="1">Periplasmic side</orientation>
    </subcellularLocation>
</comment>
<evidence type="ECO:0000256" key="4">
    <source>
        <dbReference type="ARBA" id="ARBA00023157"/>
    </source>
</evidence>
<evidence type="ECO:0000313" key="8">
    <source>
        <dbReference type="Proteomes" id="UP000254575"/>
    </source>
</evidence>
<dbReference type="AlphaFoldDB" id="A0A380N2Z7"/>
<dbReference type="InterPro" id="IPR013766">
    <property type="entry name" value="Thioredoxin_domain"/>
</dbReference>
<dbReference type="RefSeq" id="WP_115219035.1">
    <property type="nucleotide sequence ID" value="NZ_UHIA01000004.1"/>
</dbReference>
<dbReference type="OrthoDB" id="9799347at2"/>
<dbReference type="Proteomes" id="UP000254575">
    <property type="component" value="Unassembled WGS sequence"/>
</dbReference>
<dbReference type="Pfam" id="PF08534">
    <property type="entry name" value="Redoxin"/>
    <property type="match status" value="1"/>
</dbReference>
<proteinExistence type="inferred from homology"/>
<evidence type="ECO:0000256" key="2">
    <source>
        <dbReference type="ARBA" id="ARBA00007758"/>
    </source>
</evidence>